<comment type="caution">
    <text evidence="2">The sequence shown here is derived from an EMBL/GenBank/DDBJ whole genome shotgun (WGS) entry which is preliminary data.</text>
</comment>
<sequence length="112" mass="11387">MPGEVLVGLVVAVAVTVVDPVPDPWWCLRSGRGAGEVVADADAVVSGVPALLEADFFFRAVGAETEAWSADADADADAEAEAASRAAYSTAAAESAPTRDAPVDWAPGTERS</sequence>
<accession>A0A3N0GMT4</accession>
<reference evidence="2 3" key="1">
    <citation type="submission" date="2018-11" db="EMBL/GenBank/DDBJ databases">
        <authorList>
            <person name="Li F."/>
        </authorList>
    </citation>
    <scope>NUCLEOTIDE SEQUENCE [LARGE SCALE GENOMIC DNA]</scope>
    <source>
        <strain evidence="2 3">Gsoil 818</strain>
    </source>
</reference>
<protein>
    <submittedName>
        <fullName evidence="2">Uncharacterized protein</fullName>
    </submittedName>
</protein>
<evidence type="ECO:0000313" key="3">
    <source>
        <dbReference type="Proteomes" id="UP000279994"/>
    </source>
</evidence>
<feature type="region of interest" description="Disordered" evidence="1">
    <location>
        <begin position="88"/>
        <end position="112"/>
    </location>
</feature>
<dbReference type="EMBL" id="RJSF01000040">
    <property type="protein sequence ID" value="RNM13767.1"/>
    <property type="molecule type" value="Genomic_DNA"/>
</dbReference>
<evidence type="ECO:0000256" key="1">
    <source>
        <dbReference type="SAM" id="MobiDB-lite"/>
    </source>
</evidence>
<name>A0A3N0GMT4_9ACTN</name>
<evidence type="ECO:0000313" key="2">
    <source>
        <dbReference type="EMBL" id="RNM13767.1"/>
    </source>
</evidence>
<organism evidence="2 3">
    <name type="scientific">Nocardioides pocheonensis</name>
    <dbReference type="NCBI Taxonomy" id="661485"/>
    <lineage>
        <taxon>Bacteria</taxon>
        <taxon>Bacillati</taxon>
        <taxon>Actinomycetota</taxon>
        <taxon>Actinomycetes</taxon>
        <taxon>Propionibacteriales</taxon>
        <taxon>Nocardioidaceae</taxon>
        <taxon>Nocardioides</taxon>
    </lineage>
</organism>
<proteinExistence type="predicted"/>
<gene>
    <name evidence="2" type="ORF">EFL26_12400</name>
</gene>
<dbReference type="Proteomes" id="UP000279994">
    <property type="component" value="Unassembled WGS sequence"/>
</dbReference>
<dbReference type="AlphaFoldDB" id="A0A3N0GMT4"/>
<keyword evidence="3" id="KW-1185">Reference proteome</keyword>